<name>A0AAW2ZIQ2_9EUKA</name>
<feature type="region of interest" description="Disordered" evidence="2">
    <location>
        <begin position="61"/>
        <end position="83"/>
    </location>
</feature>
<dbReference type="EMBL" id="JAOPGA020001602">
    <property type="protein sequence ID" value="KAL0489738.1"/>
    <property type="molecule type" value="Genomic_DNA"/>
</dbReference>
<keyword evidence="4" id="KW-1185">Reference proteome</keyword>
<evidence type="ECO:0000256" key="2">
    <source>
        <dbReference type="SAM" id="MobiDB-lite"/>
    </source>
</evidence>
<evidence type="ECO:0000256" key="1">
    <source>
        <dbReference type="SAM" id="Coils"/>
    </source>
</evidence>
<sequence>MWRPLNRSFIKFRLLYHQDRKKFEECEASNNLSTLKFWIFVNSIKRYVRNLFKNCFATVDNDTDLSATSDSESSRTEPVTASDMTKGTLTELIRIAKQIENRVQYIEEELNKQEKKI</sequence>
<reference evidence="3 4" key="1">
    <citation type="submission" date="2024-03" db="EMBL/GenBank/DDBJ databases">
        <title>The Acrasis kona genome and developmental transcriptomes reveal deep origins of eukaryotic multicellular pathways.</title>
        <authorList>
            <person name="Sheikh S."/>
            <person name="Fu C.-J."/>
            <person name="Brown M.W."/>
            <person name="Baldauf S.L."/>
        </authorList>
    </citation>
    <scope>NUCLEOTIDE SEQUENCE [LARGE SCALE GENOMIC DNA]</scope>
    <source>
        <strain evidence="3 4">ATCC MYA-3509</strain>
    </source>
</reference>
<accession>A0AAW2ZIQ2</accession>
<protein>
    <submittedName>
        <fullName evidence="3">PMR5</fullName>
    </submittedName>
</protein>
<comment type="caution">
    <text evidence="3">The sequence shown here is derived from an EMBL/GenBank/DDBJ whole genome shotgun (WGS) entry which is preliminary data.</text>
</comment>
<keyword evidence="1" id="KW-0175">Coiled coil</keyword>
<dbReference type="AlphaFoldDB" id="A0AAW2ZIQ2"/>
<evidence type="ECO:0000313" key="3">
    <source>
        <dbReference type="EMBL" id="KAL0489738.1"/>
    </source>
</evidence>
<feature type="compositionally biased region" description="Polar residues" evidence="2">
    <location>
        <begin position="64"/>
        <end position="83"/>
    </location>
</feature>
<feature type="coiled-coil region" evidence="1">
    <location>
        <begin position="89"/>
        <end position="116"/>
    </location>
</feature>
<gene>
    <name evidence="3" type="ORF">AKO1_003903</name>
</gene>
<proteinExistence type="predicted"/>
<evidence type="ECO:0000313" key="4">
    <source>
        <dbReference type="Proteomes" id="UP001431209"/>
    </source>
</evidence>
<dbReference type="Proteomes" id="UP001431209">
    <property type="component" value="Unassembled WGS sequence"/>
</dbReference>
<organism evidence="3 4">
    <name type="scientific">Acrasis kona</name>
    <dbReference type="NCBI Taxonomy" id="1008807"/>
    <lineage>
        <taxon>Eukaryota</taxon>
        <taxon>Discoba</taxon>
        <taxon>Heterolobosea</taxon>
        <taxon>Tetramitia</taxon>
        <taxon>Eutetramitia</taxon>
        <taxon>Acrasidae</taxon>
        <taxon>Acrasis</taxon>
    </lineage>
</organism>